<evidence type="ECO:0000256" key="1">
    <source>
        <dbReference type="SAM" id="MobiDB-lite"/>
    </source>
</evidence>
<reference evidence="2" key="1">
    <citation type="submission" date="2023-10" db="EMBL/GenBank/DDBJ databases">
        <authorList>
            <person name="Chen Y."/>
            <person name="Shah S."/>
            <person name="Dougan E. K."/>
            <person name="Thang M."/>
            <person name="Chan C."/>
        </authorList>
    </citation>
    <scope>NUCLEOTIDE SEQUENCE [LARGE SCALE GENOMIC DNA]</scope>
</reference>
<proteinExistence type="predicted"/>
<feature type="compositionally biased region" description="Basic and acidic residues" evidence="1">
    <location>
        <begin position="462"/>
        <end position="471"/>
    </location>
</feature>
<feature type="compositionally biased region" description="Low complexity" evidence="1">
    <location>
        <begin position="382"/>
        <end position="393"/>
    </location>
</feature>
<organism evidence="2 3">
    <name type="scientific">Prorocentrum cordatum</name>
    <dbReference type="NCBI Taxonomy" id="2364126"/>
    <lineage>
        <taxon>Eukaryota</taxon>
        <taxon>Sar</taxon>
        <taxon>Alveolata</taxon>
        <taxon>Dinophyceae</taxon>
        <taxon>Prorocentrales</taxon>
        <taxon>Prorocentraceae</taxon>
        <taxon>Prorocentrum</taxon>
    </lineage>
</organism>
<dbReference type="Proteomes" id="UP001189429">
    <property type="component" value="Unassembled WGS sequence"/>
</dbReference>
<evidence type="ECO:0000313" key="3">
    <source>
        <dbReference type="Proteomes" id="UP001189429"/>
    </source>
</evidence>
<evidence type="ECO:0008006" key="4">
    <source>
        <dbReference type="Google" id="ProtNLM"/>
    </source>
</evidence>
<feature type="compositionally biased region" description="Basic residues" evidence="1">
    <location>
        <begin position="321"/>
        <end position="333"/>
    </location>
</feature>
<feature type="compositionally biased region" description="Low complexity" evidence="1">
    <location>
        <begin position="295"/>
        <end position="308"/>
    </location>
</feature>
<feature type="compositionally biased region" description="Acidic residues" evidence="1">
    <location>
        <begin position="109"/>
        <end position="120"/>
    </location>
</feature>
<dbReference type="EMBL" id="CAUYUJ010015656">
    <property type="protein sequence ID" value="CAK0856628.1"/>
    <property type="molecule type" value="Genomic_DNA"/>
</dbReference>
<feature type="region of interest" description="Disordered" evidence="1">
    <location>
        <begin position="531"/>
        <end position="558"/>
    </location>
</feature>
<feature type="region of interest" description="Disordered" evidence="1">
    <location>
        <begin position="248"/>
        <end position="277"/>
    </location>
</feature>
<accession>A0ABN9UF71</accession>
<feature type="region of interest" description="Disordered" evidence="1">
    <location>
        <begin position="108"/>
        <end position="130"/>
    </location>
</feature>
<evidence type="ECO:0000313" key="2">
    <source>
        <dbReference type="EMBL" id="CAK0856628.1"/>
    </source>
</evidence>
<keyword evidence="3" id="KW-1185">Reference proteome</keyword>
<gene>
    <name evidence="2" type="ORF">PCOR1329_LOCUS46988</name>
</gene>
<comment type="caution">
    <text evidence="2">The sequence shown here is derived from an EMBL/GenBank/DDBJ whole genome shotgun (WGS) entry which is preliminary data.</text>
</comment>
<feature type="compositionally biased region" description="Low complexity" evidence="1">
    <location>
        <begin position="334"/>
        <end position="344"/>
    </location>
</feature>
<sequence>MGTAIMMNTGDMKLVPPGIPHVVEKKTRSTIVRSSHGFNETNSPITFSAEGGCETTDDDEPTFMDIKQGATSRATSSLLCKNNIEGHAEPNFDPDGLAKCDSADRFESDVEDIGDPDNEGCIEPNESSQRQYTEEQLASLGAERLATLKRLGYIACRTAAACAAGAAGPPAEGRPRRRRGRRTWLAGAKVYMRPRCEAVRSWAGLELANLTKHEGEAAALRAELAGARAASGELRAQHGREAQALGAELQAERSRSAGLQRSLEGSSRELADAAQRHDAEVRALTGAQLMAARETTTSSAAGGRATPGSSPPPAAPCGGQRRTRARCGRRTRGCGRSCRPGSARTRARAATHGRGGGAPPRGAGVPLAAGLPGRGAAEEEAAAQVAPRQAARPAGHRPRHQGRPGDAEPARVGAVGAAGAPVRGPARAEGVLVAASPPRSSRRCRTGRSGRRGHRGRPLLRPGERRGSSERRALRRALRRFPGLLCALRAGIRPPSCLSLSLHLGFCPPSPRRPRGWGREGLSRSFDSTRPRRRVAGVAGASQKWSRGRGRGGEGGAPFAGTPRLVVFRFCAAPSPSLPPVGGRTF</sequence>
<name>A0ABN9UF71_9DINO</name>
<feature type="region of interest" description="Disordered" evidence="1">
    <location>
        <begin position="434"/>
        <end position="471"/>
    </location>
</feature>
<feature type="compositionally biased region" description="Basic residues" evidence="1">
    <location>
        <begin position="440"/>
        <end position="458"/>
    </location>
</feature>
<feature type="compositionally biased region" description="Low complexity" evidence="1">
    <location>
        <begin position="360"/>
        <end position="375"/>
    </location>
</feature>
<feature type="region of interest" description="Disordered" evidence="1">
    <location>
        <begin position="293"/>
        <end position="411"/>
    </location>
</feature>
<protein>
    <recommendedName>
        <fullName evidence="4">Centrosomal protein POC5</fullName>
    </recommendedName>
</protein>
<feature type="compositionally biased region" description="Basic and acidic residues" evidence="1">
    <location>
        <begin position="266"/>
        <end position="277"/>
    </location>
</feature>